<organism evidence="2 3">
    <name type="scientific">Tamaricihabitans halophyticus</name>
    <dbReference type="NCBI Taxonomy" id="1262583"/>
    <lineage>
        <taxon>Bacteria</taxon>
        <taxon>Bacillati</taxon>
        <taxon>Actinomycetota</taxon>
        <taxon>Actinomycetes</taxon>
        <taxon>Pseudonocardiales</taxon>
        <taxon>Pseudonocardiaceae</taxon>
        <taxon>Tamaricihabitans</taxon>
    </lineage>
</organism>
<dbReference type="AlphaFoldDB" id="A0A4R2RB68"/>
<sequence length="166" mass="18093">MREMFVAGLQVDEEASEHLLVLQEREGKRGLALWIGAPEAVAIAVEQQGTRPERPLTHSLLGDTVQAFGRSLERVIITDLREGTFYAELVFDGDVRVSARPSDSVALALNLGVAIHAEEAVLDEAGVLVVTESDRDTDAEGADAEEEVRQFREFLDSATPEDFGSN</sequence>
<dbReference type="Pfam" id="PF02577">
    <property type="entry name" value="BFN_dom"/>
    <property type="match status" value="1"/>
</dbReference>
<dbReference type="InterPro" id="IPR036104">
    <property type="entry name" value="BFN_sf"/>
</dbReference>
<reference evidence="2 3" key="1">
    <citation type="submission" date="2019-03" db="EMBL/GenBank/DDBJ databases">
        <title>Genomic Encyclopedia of Type Strains, Phase IV (KMG-IV): sequencing the most valuable type-strain genomes for metagenomic binning, comparative biology and taxonomic classification.</title>
        <authorList>
            <person name="Goeker M."/>
        </authorList>
    </citation>
    <scope>NUCLEOTIDE SEQUENCE [LARGE SCALE GENOMIC DNA]</scope>
    <source>
        <strain evidence="2 3">DSM 45765</strain>
    </source>
</reference>
<feature type="domain" description="BFN" evidence="1">
    <location>
        <begin position="1"/>
        <end position="129"/>
    </location>
</feature>
<dbReference type="SUPFAM" id="SSF103256">
    <property type="entry name" value="Hypothetical protein TM0160"/>
    <property type="match status" value="1"/>
</dbReference>
<dbReference type="Proteomes" id="UP000294911">
    <property type="component" value="Unassembled WGS sequence"/>
</dbReference>
<dbReference type="GO" id="GO:0004518">
    <property type="term" value="F:nuclease activity"/>
    <property type="evidence" value="ECO:0007669"/>
    <property type="project" value="InterPro"/>
</dbReference>
<dbReference type="OrthoDB" id="9788698at2"/>
<evidence type="ECO:0000313" key="2">
    <source>
        <dbReference type="EMBL" id="TCP56951.1"/>
    </source>
</evidence>
<dbReference type="Gene3D" id="3.10.690.10">
    <property type="entry name" value="Bifunctional nuclease domain"/>
    <property type="match status" value="1"/>
</dbReference>
<gene>
    <name evidence="2" type="ORF">EV191_101900</name>
</gene>
<comment type="caution">
    <text evidence="2">The sequence shown here is derived from an EMBL/GenBank/DDBJ whole genome shotgun (WGS) entry which is preliminary data.</text>
</comment>
<accession>A0A4R2RB68</accession>
<proteinExistence type="predicted"/>
<protein>
    <recommendedName>
        <fullName evidence="1">BFN domain-containing protein</fullName>
    </recommendedName>
</protein>
<name>A0A4R2RB68_9PSEU</name>
<dbReference type="EMBL" id="SLXQ01000001">
    <property type="protein sequence ID" value="TCP56951.1"/>
    <property type="molecule type" value="Genomic_DNA"/>
</dbReference>
<dbReference type="InterPro" id="IPR003729">
    <property type="entry name" value="Bi_nuclease_dom"/>
</dbReference>
<evidence type="ECO:0000313" key="3">
    <source>
        <dbReference type="Proteomes" id="UP000294911"/>
    </source>
</evidence>
<dbReference type="PANTHER" id="PTHR15160">
    <property type="entry name" value="VON HIPPEL-LINDAU PROTEIN"/>
    <property type="match status" value="1"/>
</dbReference>
<keyword evidence="3" id="KW-1185">Reference proteome</keyword>
<evidence type="ECO:0000259" key="1">
    <source>
        <dbReference type="PROSITE" id="PS51658"/>
    </source>
</evidence>
<dbReference type="PANTHER" id="PTHR15160:SF1">
    <property type="entry name" value="VON HIPPEL-LINDAU DISEASE TUMOR SUPPRESSOR"/>
    <property type="match status" value="1"/>
</dbReference>
<dbReference type="PROSITE" id="PS51658">
    <property type="entry name" value="BFN"/>
    <property type="match status" value="1"/>
</dbReference>
<dbReference type="RefSeq" id="WP_132875483.1">
    <property type="nucleotide sequence ID" value="NZ_SLXQ01000001.1"/>
</dbReference>